<dbReference type="Gene3D" id="2.160.10.10">
    <property type="entry name" value="Hexapeptide repeat proteins"/>
    <property type="match status" value="1"/>
</dbReference>
<dbReference type="GO" id="GO:0016746">
    <property type="term" value="F:acyltransferase activity"/>
    <property type="evidence" value="ECO:0007669"/>
    <property type="project" value="UniProtKB-KW"/>
</dbReference>
<dbReference type="InterPro" id="IPR011004">
    <property type="entry name" value="Trimer_LpxA-like_sf"/>
</dbReference>
<proteinExistence type="predicted"/>
<dbReference type="InterPro" id="IPR050065">
    <property type="entry name" value="GlmU-like"/>
</dbReference>
<dbReference type="RefSeq" id="WP_199261259.1">
    <property type="nucleotide sequence ID" value="NZ_CP054140.1"/>
</dbReference>
<gene>
    <name evidence="4" type="ORF">HP555_07855</name>
</gene>
<evidence type="ECO:0000259" key="3">
    <source>
        <dbReference type="Pfam" id="PF25087"/>
    </source>
</evidence>
<evidence type="ECO:0000313" key="5">
    <source>
        <dbReference type="Proteomes" id="UP000596092"/>
    </source>
</evidence>
<dbReference type="PANTHER" id="PTHR43584:SF8">
    <property type="entry name" value="N-ACETYLMURAMATE ALPHA-1-PHOSPHATE URIDYLYLTRANSFERASE"/>
    <property type="match status" value="1"/>
</dbReference>
<keyword evidence="1" id="KW-0808">Transferase</keyword>
<evidence type="ECO:0000256" key="2">
    <source>
        <dbReference type="ARBA" id="ARBA00023315"/>
    </source>
</evidence>
<dbReference type="GO" id="GO:0016779">
    <property type="term" value="F:nucleotidyltransferase activity"/>
    <property type="evidence" value="ECO:0007669"/>
    <property type="project" value="UniProtKB-ARBA"/>
</dbReference>
<protein>
    <recommendedName>
        <fullName evidence="3">Mannose-1-phosphate guanyltransferase C-terminal domain-containing protein</fullName>
    </recommendedName>
</protein>
<evidence type="ECO:0000313" key="4">
    <source>
        <dbReference type="EMBL" id="QQG65781.1"/>
    </source>
</evidence>
<evidence type="ECO:0000256" key="1">
    <source>
        <dbReference type="ARBA" id="ARBA00022679"/>
    </source>
</evidence>
<dbReference type="SUPFAM" id="SSF51161">
    <property type="entry name" value="Trimeric LpxA-like enzymes"/>
    <property type="match status" value="1"/>
</dbReference>
<feature type="domain" description="Mannose-1-phosphate guanyltransferase C-terminal" evidence="3">
    <location>
        <begin position="125"/>
        <end position="230"/>
    </location>
</feature>
<accession>A0A7T6AQI2</accession>
<dbReference type="Pfam" id="PF25087">
    <property type="entry name" value="GMPPB_C"/>
    <property type="match status" value="1"/>
</dbReference>
<keyword evidence="5" id="KW-1185">Reference proteome</keyword>
<dbReference type="PANTHER" id="PTHR43584">
    <property type="entry name" value="NUCLEOTIDYL TRANSFERASE"/>
    <property type="match status" value="1"/>
</dbReference>
<sequence length="266" mass="28145">MLSVESYFSLDDCTHQELFADCPHVWAPLKKLKEYIAGLVKPTFQHLCITDGVPLDSPYISFNGKLRNARECIITYGDATKGGLSVWENGQILEGASVIMAGAVILGKHVAIGKGVLIESGAMIKSPAIIGDGSEIRQGAYLRGNCLIGRRCVVGHTTEVKHSIFLDDAKAGHFAYLGDSILGRKVNLGAGTKCANLRFFTGTVKLRTSNGSVDTGLHKLGAVLGDNVQTGCNAVTSPGTLIGPDSLLMPNSTALAGVHPQKSVIR</sequence>
<reference evidence="4 5" key="1">
    <citation type="submission" date="2020-05" db="EMBL/GenBank/DDBJ databases">
        <title>Complete genome of Desulfobulbus oligotrophicus.</title>
        <authorList>
            <person name="Podar M."/>
        </authorList>
    </citation>
    <scope>NUCLEOTIDE SEQUENCE [LARGE SCALE GENOMIC DNA]</scope>
    <source>
        <strain evidence="4 5">Prop6</strain>
    </source>
</reference>
<dbReference type="InterPro" id="IPR056729">
    <property type="entry name" value="GMPPB_C"/>
</dbReference>
<dbReference type="Proteomes" id="UP000596092">
    <property type="component" value="Chromosome"/>
</dbReference>
<dbReference type="EMBL" id="CP054140">
    <property type="protein sequence ID" value="QQG65781.1"/>
    <property type="molecule type" value="Genomic_DNA"/>
</dbReference>
<dbReference type="AlphaFoldDB" id="A0A7T6AQI2"/>
<name>A0A7T6AQI2_9BACT</name>
<dbReference type="KEGG" id="dog:HP555_07855"/>
<organism evidence="4 5">
    <name type="scientific">Desulfobulbus oligotrophicus</name>
    <dbReference type="NCBI Taxonomy" id="1909699"/>
    <lineage>
        <taxon>Bacteria</taxon>
        <taxon>Pseudomonadati</taxon>
        <taxon>Thermodesulfobacteriota</taxon>
        <taxon>Desulfobulbia</taxon>
        <taxon>Desulfobulbales</taxon>
        <taxon>Desulfobulbaceae</taxon>
        <taxon>Desulfobulbus</taxon>
    </lineage>
</organism>
<keyword evidence="2" id="KW-0012">Acyltransferase</keyword>